<dbReference type="RefSeq" id="WP_115329448.1">
    <property type="nucleotide sequence ID" value="NZ_CAAAHP010000003.1"/>
</dbReference>
<proteinExistence type="predicted"/>
<keyword evidence="2" id="KW-1133">Transmembrane helix</keyword>
<name>A0A378JGZ0_9GAMM</name>
<evidence type="ECO:0000313" key="3">
    <source>
        <dbReference type="EMBL" id="STX49968.1"/>
    </source>
</evidence>
<dbReference type="Proteomes" id="UP000254794">
    <property type="component" value="Unassembled WGS sequence"/>
</dbReference>
<protein>
    <submittedName>
        <fullName evidence="3">Uncharacterized protein</fullName>
    </submittedName>
</protein>
<organism evidence="3 4">
    <name type="scientific">Legionella busanensis</name>
    <dbReference type="NCBI Taxonomy" id="190655"/>
    <lineage>
        <taxon>Bacteria</taxon>
        <taxon>Pseudomonadati</taxon>
        <taxon>Pseudomonadota</taxon>
        <taxon>Gammaproteobacteria</taxon>
        <taxon>Legionellales</taxon>
        <taxon>Legionellaceae</taxon>
        <taxon>Legionella</taxon>
    </lineage>
</organism>
<dbReference type="AlphaFoldDB" id="A0A378JGZ0"/>
<accession>A0A378JGZ0</accession>
<keyword evidence="4" id="KW-1185">Reference proteome</keyword>
<gene>
    <name evidence="3" type="ORF">NCTC13316_00030</name>
</gene>
<feature type="transmembrane region" description="Helical" evidence="2">
    <location>
        <begin position="584"/>
        <end position="605"/>
    </location>
</feature>
<evidence type="ECO:0000256" key="1">
    <source>
        <dbReference type="SAM" id="MobiDB-lite"/>
    </source>
</evidence>
<feature type="compositionally biased region" description="Polar residues" evidence="1">
    <location>
        <begin position="503"/>
        <end position="517"/>
    </location>
</feature>
<keyword evidence="2" id="KW-0472">Membrane</keyword>
<evidence type="ECO:0000256" key="2">
    <source>
        <dbReference type="SAM" id="Phobius"/>
    </source>
</evidence>
<reference evidence="3 4" key="1">
    <citation type="submission" date="2018-06" db="EMBL/GenBank/DDBJ databases">
        <authorList>
            <consortium name="Pathogen Informatics"/>
            <person name="Doyle S."/>
        </authorList>
    </citation>
    <scope>NUCLEOTIDE SEQUENCE [LARGE SCALE GENOMIC DNA]</scope>
    <source>
        <strain evidence="3 4">NCTC13316</strain>
    </source>
</reference>
<sequence length="704" mass="80489">MHEGHYKLPYRPMPAQSRFGLFGWPLHHEACYLPTELQFRQRILTARATSGLDTELLQTSSSWFAEDKQIAFINENENSWFLNNEFRPRQELSSDDFHIGLIDNQRLNWPGLSTLMRNIGDYLLIRNSRLAPEHFNQPMNYVLLDVVQILKRLATIDNPTYVARQLQLLRQYLRAIEIHIPPTAGSDRLFLADCRYSIEVKVESEIIHNLITQQLEKRLHAVKSQLNKVGELRHIILHFALAEEPVNPHPYWELFINGESLDSNAQFPTLAAKACATVNQAALTEFALDSTLLPVTVNEQILDNCPEFKFIENLPSEVKAAYGKGIADLQEIVRIQMILDKLLQTFDRAGEVFTMIQFSEEMHNLLQGIEQFILRSEKNILLVLEANTQAYHKYIQEKQDLTWWDKIAKNKQTRIDNFISNQDNLARFSTTPSDLHLASSELLGQVNQVINHLNQQKNQNEQLKLISDVKNLIEQLIDSMHAWVNHQRISQGLPTIPKKLSLPLSTDNSQNRQSSQLPPGKSFALKSTPNTLFSKSAKPKLNMLSTNGPLPELNTTHKSCYPLNRSSLPANLNSTFNRQDNSSMIWVTSFLFLLPIGLLILKIIYDKWQTSDNNLNHDAINKEKFTNLLNYGADKLAILAHAIEGTDSEDEIHLYINTLKELKNKLNPTANDLKNLKELIKDINYLIKSSTQSLPSQSINSVGL</sequence>
<feature type="region of interest" description="Disordered" evidence="1">
    <location>
        <begin position="500"/>
        <end position="526"/>
    </location>
</feature>
<keyword evidence="2" id="KW-0812">Transmembrane</keyword>
<dbReference type="EMBL" id="UGOD01000001">
    <property type="protein sequence ID" value="STX49968.1"/>
    <property type="molecule type" value="Genomic_DNA"/>
</dbReference>
<evidence type="ECO:0000313" key="4">
    <source>
        <dbReference type="Proteomes" id="UP000254794"/>
    </source>
</evidence>
<dbReference type="OrthoDB" id="5649692at2"/>